<dbReference type="AlphaFoldDB" id="A0A2T5VDI4"/>
<comment type="caution">
    <text evidence="1">The sequence shown here is derived from an EMBL/GenBank/DDBJ whole genome shotgun (WGS) entry which is preliminary data.</text>
</comment>
<keyword evidence="2" id="KW-1185">Reference proteome</keyword>
<sequence>MPRLLLLRHAKSSWSEATTTDFERPLAPRGQKAAPLMGRYMETNGLLPDKVLCSSALRTRQTFAEALPFLAGDFDALFLRAIYDTLDDDYLDIIRENGGDAATLLVIGHNPATHETALALAGTGNAEDIARLEEGFPTAALAVIDFEGADWSGLKSGAGHLVSFIKPRELQAADDPEGETAD</sequence>
<evidence type="ECO:0000313" key="1">
    <source>
        <dbReference type="EMBL" id="PTW61794.1"/>
    </source>
</evidence>
<dbReference type="Gene3D" id="3.40.50.1240">
    <property type="entry name" value="Phosphoglycerate mutase-like"/>
    <property type="match status" value="1"/>
</dbReference>
<reference evidence="1 2" key="1">
    <citation type="submission" date="2018-04" db="EMBL/GenBank/DDBJ databases">
        <title>Genomic Encyclopedia of Archaeal and Bacterial Type Strains, Phase II (KMG-II): from individual species to whole genera.</title>
        <authorList>
            <person name="Goeker M."/>
        </authorList>
    </citation>
    <scope>NUCLEOTIDE SEQUENCE [LARGE SCALE GENOMIC DNA]</scope>
    <source>
        <strain evidence="1 2">DSM 23382</strain>
    </source>
</reference>
<dbReference type="SUPFAM" id="SSF53254">
    <property type="entry name" value="Phosphoglycerate mutase-like"/>
    <property type="match status" value="1"/>
</dbReference>
<proteinExistence type="predicted"/>
<evidence type="ECO:0000313" key="2">
    <source>
        <dbReference type="Proteomes" id="UP000244081"/>
    </source>
</evidence>
<dbReference type="RefSeq" id="WP_107989622.1">
    <property type="nucleotide sequence ID" value="NZ_QAYG01000002.1"/>
</dbReference>
<protein>
    <submittedName>
        <fullName evidence="1">Phosphohistidine phosphatase</fullName>
    </submittedName>
</protein>
<organism evidence="1 2">
    <name type="scientific">Breoghania corrubedonensis</name>
    <dbReference type="NCBI Taxonomy" id="665038"/>
    <lineage>
        <taxon>Bacteria</taxon>
        <taxon>Pseudomonadati</taxon>
        <taxon>Pseudomonadota</taxon>
        <taxon>Alphaproteobacteria</taxon>
        <taxon>Hyphomicrobiales</taxon>
        <taxon>Stappiaceae</taxon>
        <taxon>Breoghania</taxon>
    </lineage>
</organism>
<dbReference type="InterPro" id="IPR029033">
    <property type="entry name" value="His_PPase_superfam"/>
</dbReference>
<dbReference type="SMART" id="SM00855">
    <property type="entry name" value="PGAM"/>
    <property type="match status" value="1"/>
</dbReference>
<dbReference type="EMBL" id="QAYG01000002">
    <property type="protein sequence ID" value="PTW61794.1"/>
    <property type="molecule type" value="Genomic_DNA"/>
</dbReference>
<dbReference type="Proteomes" id="UP000244081">
    <property type="component" value="Unassembled WGS sequence"/>
</dbReference>
<dbReference type="Pfam" id="PF00300">
    <property type="entry name" value="His_Phos_1"/>
    <property type="match status" value="1"/>
</dbReference>
<accession>A0A2T5VDI4</accession>
<gene>
    <name evidence="1" type="ORF">C8N35_102510</name>
</gene>
<dbReference type="OrthoDB" id="9810154at2"/>
<dbReference type="InterPro" id="IPR013078">
    <property type="entry name" value="His_Pase_superF_clade-1"/>
</dbReference>
<dbReference type="PANTHER" id="PTHR47623">
    <property type="entry name" value="OS09G0287300 PROTEIN"/>
    <property type="match status" value="1"/>
</dbReference>
<name>A0A2T5VDI4_9HYPH</name>
<dbReference type="PANTHER" id="PTHR47623:SF1">
    <property type="entry name" value="OS09G0287300 PROTEIN"/>
    <property type="match status" value="1"/>
</dbReference>
<dbReference type="CDD" id="cd07067">
    <property type="entry name" value="HP_PGM_like"/>
    <property type="match status" value="1"/>
</dbReference>